<gene>
    <name evidence="1" type="ORF">SAMN05216167_12091</name>
</gene>
<sequence length="87" mass="9821">MNDLTVYHTYLDSLMRNRRYVKVQYFTELHELITRSALVASLQIEGDNSIVSLSSGEHIPLTQLVSAAGHFSPSYEGYAPYCETCDC</sequence>
<dbReference type="EMBL" id="FOLQ01000020">
    <property type="protein sequence ID" value="SFE84647.1"/>
    <property type="molecule type" value="Genomic_DNA"/>
</dbReference>
<evidence type="ECO:0000313" key="2">
    <source>
        <dbReference type="Proteomes" id="UP000198598"/>
    </source>
</evidence>
<dbReference type="Proteomes" id="UP000198598">
    <property type="component" value="Unassembled WGS sequence"/>
</dbReference>
<dbReference type="STRING" id="662367.SAMN05216167_12091"/>
<organism evidence="1 2">
    <name type="scientific">Spirosoma endophyticum</name>
    <dbReference type="NCBI Taxonomy" id="662367"/>
    <lineage>
        <taxon>Bacteria</taxon>
        <taxon>Pseudomonadati</taxon>
        <taxon>Bacteroidota</taxon>
        <taxon>Cytophagia</taxon>
        <taxon>Cytophagales</taxon>
        <taxon>Cytophagaceae</taxon>
        <taxon>Spirosoma</taxon>
    </lineage>
</organism>
<name>A0A1I2DW05_9BACT</name>
<protein>
    <submittedName>
        <fullName evidence="1">Rho-binding antiterminator</fullName>
    </submittedName>
</protein>
<keyword evidence="2" id="KW-1185">Reference proteome</keyword>
<dbReference type="AlphaFoldDB" id="A0A1I2DW05"/>
<evidence type="ECO:0000313" key="1">
    <source>
        <dbReference type="EMBL" id="SFE84647.1"/>
    </source>
</evidence>
<accession>A0A1I2DW05</accession>
<reference evidence="1 2" key="1">
    <citation type="submission" date="2016-10" db="EMBL/GenBank/DDBJ databases">
        <authorList>
            <person name="de Groot N.N."/>
        </authorList>
    </citation>
    <scope>NUCLEOTIDE SEQUENCE [LARGE SCALE GENOMIC DNA]</scope>
    <source>
        <strain evidence="1 2">DSM 26130</strain>
    </source>
</reference>
<proteinExistence type="predicted"/>